<feature type="transmembrane region" description="Helical" evidence="11">
    <location>
        <begin position="173"/>
        <end position="191"/>
    </location>
</feature>
<dbReference type="AlphaFoldDB" id="A0A8H4AB97"/>
<dbReference type="Proteomes" id="UP000439903">
    <property type="component" value="Unassembled WGS sequence"/>
</dbReference>
<dbReference type="Gene3D" id="1.20.1510.10">
    <property type="entry name" value="Cation efflux protein transmembrane domain"/>
    <property type="match status" value="1"/>
</dbReference>
<feature type="transmembrane region" description="Helical" evidence="11">
    <location>
        <begin position="244"/>
        <end position="261"/>
    </location>
</feature>
<evidence type="ECO:0000256" key="5">
    <source>
        <dbReference type="ARBA" id="ARBA00022753"/>
    </source>
</evidence>
<evidence type="ECO:0000256" key="9">
    <source>
        <dbReference type="ARBA" id="ARBA00023136"/>
    </source>
</evidence>
<keyword evidence="10" id="KW-0968">Cytoplasmic vesicle</keyword>
<keyword evidence="13" id="KW-1185">Reference proteome</keyword>
<dbReference type="EMBL" id="WTPW01000870">
    <property type="protein sequence ID" value="KAF0473031.1"/>
    <property type="molecule type" value="Genomic_DNA"/>
</dbReference>
<feature type="transmembrane region" description="Helical" evidence="11">
    <location>
        <begin position="211"/>
        <end position="232"/>
    </location>
</feature>
<keyword evidence="4 11" id="KW-0812">Transmembrane</keyword>
<evidence type="ECO:0000256" key="8">
    <source>
        <dbReference type="ARBA" id="ARBA00023018"/>
    </source>
</evidence>
<dbReference type="PANTHER" id="PTHR31937:SF2">
    <property type="entry name" value="TRANSMEMBRANE PROTEIN 163"/>
    <property type="match status" value="1"/>
</dbReference>
<name>A0A8H4AB97_GIGMA</name>
<sequence>MVQYFLYTYVVHKDQFVQVVRLFYHFISIFIYTKIYEHRLSQFNLKMELPSKFKSLPRLKLIQIAIFLSIISILWKLAEGTVSVFFGTEYESISLIFFGINSFVEVTSSFMVLWRFFLIKESDFRKEDSVDNLISVEKKTTTVIGTLFIILSIGTFSDAIITLAKNRKPDTGLAGLLISSISIFFLALLWFSKFLIAKLLNSSTMMSDAKCTLTCIQVTLVVFFGSLIYSVWSNGWWLDSASALILSLFFVKEGIGMILWARSKDFDGGCCKNDSIINNNRDDNCCESINDCNNKESKITTSSEKIDIVHVR</sequence>
<dbReference type="GO" id="GO:0031901">
    <property type="term" value="C:early endosome membrane"/>
    <property type="evidence" value="ECO:0007669"/>
    <property type="project" value="UniProtKB-SubCell"/>
</dbReference>
<evidence type="ECO:0000313" key="12">
    <source>
        <dbReference type="EMBL" id="KAF0473031.1"/>
    </source>
</evidence>
<evidence type="ECO:0000256" key="3">
    <source>
        <dbReference type="ARBA" id="ARBA00008731"/>
    </source>
</evidence>
<dbReference type="OrthoDB" id="5980560at2759"/>
<comment type="caution">
    <text evidence="12">The sequence shown here is derived from an EMBL/GenBank/DDBJ whole genome shotgun (WGS) entry which is preliminary data.</text>
</comment>
<dbReference type="PANTHER" id="PTHR31937">
    <property type="entry name" value="TRANSMEMBRANE PROTEIN 163"/>
    <property type="match status" value="1"/>
</dbReference>
<reference evidence="12 13" key="1">
    <citation type="journal article" date="2019" name="Environ. Microbiol.">
        <title>At the nexus of three kingdoms: the genome of the mycorrhizal fungus Gigaspora margarita provides insights into plant, endobacterial and fungal interactions.</title>
        <authorList>
            <person name="Venice F."/>
            <person name="Ghignone S."/>
            <person name="Salvioli di Fossalunga A."/>
            <person name="Amselem J."/>
            <person name="Novero M."/>
            <person name="Xianan X."/>
            <person name="Sedzielewska Toro K."/>
            <person name="Morin E."/>
            <person name="Lipzen A."/>
            <person name="Grigoriev I.V."/>
            <person name="Henrissat B."/>
            <person name="Martin F.M."/>
            <person name="Bonfante P."/>
        </authorList>
    </citation>
    <scope>NUCLEOTIDE SEQUENCE [LARGE SCALE GENOMIC DNA]</scope>
    <source>
        <strain evidence="12 13">BEG34</strain>
    </source>
</reference>
<comment type="similarity">
    <text evidence="3">Belongs to the TMEM163 family.</text>
</comment>
<evidence type="ECO:0000313" key="13">
    <source>
        <dbReference type="Proteomes" id="UP000439903"/>
    </source>
</evidence>
<dbReference type="InterPro" id="IPR027469">
    <property type="entry name" value="Cation_efflux_TMD_sf"/>
</dbReference>
<keyword evidence="6" id="KW-0862">Zinc</keyword>
<feature type="transmembrane region" description="Helical" evidence="11">
    <location>
        <begin position="56"/>
        <end position="75"/>
    </location>
</feature>
<organism evidence="12 13">
    <name type="scientific">Gigaspora margarita</name>
    <dbReference type="NCBI Taxonomy" id="4874"/>
    <lineage>
        <taxon>Eukaryota</taxon>
        <taxon>Fungi</taxon>
        <taxon>Fungi incertae sedis</taxon>
        <taxon>Mucoromycota</taxon>
        <taxon>Glomeromycotina</taxon>
        <taxon>Glomeromycetes</taxon>
        <taxon>Diversisporales</taxon>
        <taxon>Gigasporaceae</taxon>
        <taxon>Gigaspora</taxon>
    </lineage>
</organism>
<evidence type="ECO:0000256" key="1">
    <source>
        <dbReference type="ARBA" id="ARBA00004146"/>
    </source>
</evidence>
<evidence type="ECO:0000256" key="7">
    <source>
        <dbReference type="ARBA" id="ARBA00022989"/>
    </source>
</evidence>
<proteinExistence type="inferred from homology"/>
<evidence type="ECO:0000256" key="6">
    <source>
        <dbReference type="ARBA" id="ARBA00022833"/>
    </source>
</evidence>
<comment type="subcellular location">
    <subcellularLocation>
        <location evidence="2">Cytoplasmic vesicle</location>
        <location evidence="2">Secretory vesicle</location>
        <location evidence="2">Synaptic vesicle membrane</location>
        <topology evidence="2">Multi-pass membrane protein</topology>
    </subcellularLocation>
    <subcellularLocation>
        <location evidence="1">Early endosome membrane</location>
    </subcellularLocation>
</comment>
<accession>A0A8H4AB97</accession>
<feature type="transmembrane region" description="Helical" evidence="11">
    <location>
        <begin position="16"/>
        <end position="35"/>
    </location>
</feature>
<keyword evidence="5" id="KW-0967">Endosome</keyword>
<protein>
    <submittedName>
        <fullName evidence="12">Co/Zn/Cd cation transporter-like protein</fullName>
    </submittedName>
</protein>
<feature type="transmembrane region" description="Helical" evidence="11">
    <location>
        <begin position="140"/>
        <end position="161"/>
    </location>
</feature>
<keyword evidence="8" id="KW-0770">Synapse</keyword>
<evidence type="ECO:0000256" key="10">
    <source>
        <dbReference type="ARBA" id="ARBA00023329"/>
    </source>
</evidence>
<evidence type="ECO:0000256" key="4">
    <source>
        <dbReference type="ARBA" id="ARBA00022692"/>
    </source>
</evidence>
<dbReference type="InterPro" id="IPR026765">
    <property type="entry name" value="Tmem163"/>
</dbReference>
<evidence type="ECO:0000256" key="11">
    <source>
        <dbReference type="SAM" id="Phobius"/>
    </source>
</evidence>
<keyword evidence="7 11" id="KW-1133">Transmembrane helix</keyword>
<feature type="transmembrane region" description="Helical" evidence="11">
    <location>
        <begin position="95"/>
        <end position="119"/>
    </location>
</feature>
<gene>
    <name evidence="12" type="ORF">F8M41_024917</name>
</gene>
<keyword evidence="9 11" id="KW-0472">Membrane</keyword>
<dbReference type="SUPFAM" id="SSF161111">
    <property type="entry name" value="Cation efflux protein transmembrane domain-like"/>
    <property type="match status" value="1"/>
</dbReference>
<evidence type="ECO:0000256" key="2">
    <source>
        <dbReference type="ARBA" id="ARBA00004644"/>
    </source>
</evidence>